<gene>
    <name evidence="1" type="ORF">F444_11292</name>
</gene>
<comment type="caution">
    <text evidence="1">The sequence shown here is derived from an EMBL/GenBank/DDBJ whole genome shotgun (WGS) entry which is preliminary data.</text>
</comment>
<name>A0A081A1C9_PHYNI</name>
<dbReference type="AlphaFoldDB" id="A0A081A1C9"/>
<evidence type="ECO:0000313" key="2">
    <source>
        <dbReference type="Proteomes" id="UP000028582"/>
    </source>
</evidence>
<dbReference type="Proteomes" id="UP000028582">
    <property type="component" value="Unassembled WGS sequence"/>
</dbReference>
<evidence type="ECO:0000313" key="1">
    <source>
        <dbReference type="EMBL" id="ETO72690.1"/>
    </source>
</evidence>
<sequence>MEVLALDEDALKGCELTDGILLDLATHRREAYPGLLAGGYGPTQEILDLAECPLGLFFFFTPPRLWRRVATAAIDTTNST</sequence>
<organism evidence="1 2">
    <name type="scientific">Phytophthora nicotianae P1976</name>
    <dbReference type="NCBI Taxonomy" id="1317066"/>
    <lineage>
        <taxon>Eukaryota</taxon>
        <taxon>Sar</taxon>
        <taxon>Stramenopiles</taxon>
        <taxon>Oomycota</taxon>
        <taxon>Peronosporomycetes</taxon>
        <taxon>Peronosporales</taxon>
        <taxon>Peronosporaceae</taxon>
        <taxon>Phytophthora</taxon>
    </lineage>
</organism>
<reference evidence="1 2" key="1">
    <citation type="submission" date="2013-11" db="EMBL/GenBank/DDBJ databases">
        <title>The Genome Sequence of Phytophthora parasitica P1976.</title>
        <authorList>
            <consortium name="The Broad Institute Genomics Platform"/>
            <person name="Russ C."/>
            <person name="Tyler B."/>
            <person name="Panabieres F."/>
            <person name="Shan W."/>
            <person name="Tripathy S."/>
            <person name="Grunwald N."/>
            <person name="Machado M."/>
            <person name="Johnson C.S."/>
            <person name="Walker B."/>
            <person name="Young S."/>
            <person name="Zeng Q."/>
            <person name="Gargeya S."/>
            <person name="Fitzgerald M."/>
            <person name="Haas B."/>
            <person name="Abouelleil A."/>
            <person name="Allen A.W."/>
            <person name="Alvarado L."/>
            <person name="Arachchi H.M."/>
            <person name="Berlin A.M."/>
            <person name="Chapman S.B."/>
            <person name="Gainer-Dewar J."/>
            <person name="Goldberg J."/>
            <person name="Griggs A."/>
            <person name="Gujja S."/>
            <person name="Hansen M."/>
            <person name="Howarth C."/>
            <person name="Imamovic A."/>
            <person name="Ireland A."/>
            <person name="Larimer J."/>
            <person name="McCowan C."/>
            <person name="Murphy C."/>
            <person name="Pearson M."/>
            <person name="Poon T.W."/>
            <person name="Priest M."/>
            <person name="Roberts A."/>
            <person name="Saif S."/>
            <person name="Shea T."/>
            <person name="Sisk P."/>
            <person name="Sykes S."/>
            <person name="Wortman J."/>
            <person name="Nusbaum C."/>
            <person name="Birren B."/>
        </authorList>
    </citation>
    <scope>NUCLEOTIDE SEQUENCE [LARGE SCALE GENOMIC DNA]</scope>
    <source>
        <strain evidence="1 2">P1976</strain>
    </source>
</reference>
<dbReference type="EMBL" id="ANJA01002039">
    <property type="protein sequence ID" value="ETO72690.1"/>
    <property type="molecule type" value="Genomic_DNA"/>
</dbReference>
<protein>
    <submittedName>
        <fullName evidence="1">Uncharacterized protein</fullName>
    </submittedName>
</protein>
<accession>A0A081A1C9</accession>
<proteinExistence type="predicted"/>